<gene>
    <name evidence="1" type="ORF">Phi13:2_gp085</name>
</gene>
<dbReference type="RefSeq" id="YP_008242110.1">
    <property type="nucleotide sequence ID" value="NC_021803.1"/>
</dbReference>
<accession>S0A4I6</accession>
<evidence type="ECO:0000313" key="1">
    <source>
        <dbReference type="EMBL" id="AGO49695.1"/>
    </source>
</evidence>
<evidence type="ECO:0000313" key="2">
    <source>
        <dbReference type="Proteomes" id="UP000014736"/>
    </source>
</evidence>
<dbReference type="KEGG" id="vg:16881325"/>
<keyword evidence="2" id="KW-1185">Reference proteome</keyword>
<reference evidence="2" key="2">
    <citation type="submission" date="2013-03" db="EMBL/GenBank/DDBJ databases">
        <title>The Cellulophaga phages: a novel, diverse, and globally ubiquitous model system.</title>
        <authorList>
            <person name="Holmfeldt K."/>
            <person name="Solonenko N."/>
            <person name="Shah M."/>
            <person name="Corrier K."/>
            <person name="Riemann L."/>
            <person name="VerBerkmoes N.C."/>
            <person name="Sullivan M.B."/>
        </authorList>
    </citation>
    <scope>NUCLEOTIDE SEQUENCE [LARGE SCALE GENOMIC DNA]</scope>
</reference>
<sequence>MVYWNSLENRLKAYDGTSYKNFLLDGDERTSGTTANRPSSPATGKFYLDTTLNLPIWYNGTNWIDATGTTR</sequence>
<dbReference type="Proteomes" id="UP000014736">
    <property type="component" value="Segment"/>
</dbReference>
<proteinExistence type="predicted"/>
<dbReference type="EMBL" id="KC821633">
    <property type="protein sequence ID" value="AGO49695.1"/>
    <property type="molecule type" value="Genomic_DNA"/>
</dbReference>
<protein>
    <submittedName>
        <fullName evidence="1">Structural protein</fullName>
    </submittedName>
</protein>
<dbReference type="OrthoDB" id="11810at10239"/>
<name>S0A4I6_9CAUD</name>
<reference evidence="1 2" key="1">
    <citation type="journal article" date="2013" name="Proc. Natl. Acad. Sci. U.S.A.">
        <title>Twelve previously unknown phage genera are ubiquitous in global oceans.</title>
        <authorList>
            <person name="Holmfeldt K."/>
            <person name="Solonenko N."/>
            <person name="Shah M."/>
            <person name="Corrier K."/>
            <person name="Riemann L."/>
            <person name="Verberkmoes N.C."/>
            <person name="Sullivan M.B."/>
        </authorList>
    </citation>
    <scope>NUCLEOTIDE SEQUENCE [LARGE SCALE GENOMIC DNA]</scope>
    <source>
        <strain evidence="1">Phi13:2</strain>
    </source>
</reference>
<dbReference type="GeneID" id="16881325"/>
<organism evidence="1 2">
    <name type="scientific">Cellulophaga phage phi13:2</name>
    <dbReference type="NCBI Taxonomy" id="1328030"/>
    <lineage>
        <taxon>Viruses</taxon>
        <taxon>Duplodnaviria</taxon>
        <taxon>Heunggongvirae</taxon>
        <taxon>Uroviricota</taxon>
        <taxon>Caudoviricetes</taxon>
        <taxon>Pachyviridae</taxon>
        <taxon>Baltivirus</taxon>
        <taxon>Baltivirus phi13duo</taxon>
    </lineage>
</organism>